<dbReference type="Proteomes" id="UP000008792">
    <property type="component" value="Unassembled WGS sequence"/>
</dbReference>
<dbReference type="InterPro" id="IPR036508">
    <property type="entry name" value="Chitin-bd_dom_sf"/>
</dbReference>
<name>B4LWB4_DROVI</name>
<proteinExistence type="predicted"/>
<dbReference type="OrthoDB" id="7880675at2759"/>
<feature type="chain" id="PRO_5002816825" description="Chitin-binding type-2 domain-containing protein" evidence="1">
    <location>
        <begin position="23"/>
        <end position="103"/>
    </location>
</feature>
<gene>
    <name evidence="3" type="primary">Dvir\GJ24262</name>
    <name evidence="3" type="ORF">Dvir_GJ24262</name>
</gene>
<evidence type="ECO:0000256" key="1">
    <source>
        <dbReference type="SAM" id="SignalP"/>
    </source>
</evidence>
<dbReference type="HOGENOM" id="CLU_132266_2_0_1"/>
<dbReference type="InterPro" id="IPR002557">
    <property type="entry name" value="Chitin-bd_dom"/>
</dbReference>
<keyword evidence="1" id="KW-0732">Signal</keyword>
<organism evidence="3 4">
    <name type="scientific">Drosophila virilis</name>
    <name type="common">Fruit fly</name>
    <dbReference type="NCBI Taxonomy" id="7244"/>
    <lineage>
        <taxon>Eukaryota</taxon>
        <taxon>Metazoa</taxon>
        <taxon>Ecdysozoa</taxon>
        <taxon>Arthropoda</taxon>
        <taxon>Hexapoda</taxon>
        <taxon>Insecta</taxon>
        <taxon>Pterygota</taxon>
        <taxon>Neoptera</taxon>
        <taxon>Endopterygota</taxon>
        <taxon>Diptera</taxon>
        <taxon>Brachycera</taxon>
        <taxon>Muscomorpha</taxon>
        <taxon>Ephydroidea</taxon>
        <taxon>Drosophilidae</taxon>
        <taxon>Drosophila</taxon>
    </lineage>
</organism>
<keyword evidence="4" id="KW-1185">Reference proteome</keyword>
<dbReference type="PANTHER" id="PTHR20987:SF0">
    <property type="entry name" value="CHITIN-BINDING TYPE-2 DOMAIN-CONTAINING PROTEIN-RELATED"/>
    <property type="match status" value="1"/>
</dbReference>
<reference evidence="3 4" key="1">
    <citation type="journal article" date="2007" name="Nature">
        <title>Evolution of genes and genomes on the Drosophila phylogeny.</title>
        <authorList>
            <consortium name="Drosophila 12 Genomes Consortium"/>
            <person name="Clark A.G."/>
            <person name="Eisen M.B."/>
            <person name="Smith D.R."/>
            <person name="Bergman C.M."/>
            <person name="Oliver B."/>
            <person name="Markow T.A."/>
            <person name="Kaufman T.C."/>
            <person name="Kellis M."/>
            <person name="Gelbart W."/>
            <person name="Iyer V.N."/>
            <person name="Pollard D.A."/>
            <person name="Sackton T.B."/>
            <person name="Larracuente A.M."/>
            <person name="Singh N.D."/>
            <person name="Abad J.P."/>
            <person name="Abt D.N."/>
            <person name="Adryan B."/>
            <person name="Aguade M."/>
            <person name="Akashi H."/>
            <person name="Anderson W.W."/>
            <person name="Aquadro C.F."/>
            <person name="Ardell D.H."/>
            <person name="Arguello R."/>
            <person name="Artieri C.G."/>
            <person name="Barbash D.A."/>
            <person name="Barker D."/>
            <person name="Barsanti P."/>
            <person name="Batterham P."/>
            <person name="Batzoglou S."/>
            <person name="Begun D."/>
            <person name="Bhutkar A."/>
            <person name="Blanco E."/>
            <person name="Bosak S.A."/>
            <person name="Bradley R.K."/>
            <person name="Brand A.D."/>
            <person name="Brent M.R."/>
            <person name="Brooks A.N."/>
            <person name="Brown R.H."/>
            <person name="Butlin R.K."/>
            <person name="Caggese C."/>
            <person name="Calvi B.R."/>
            <person name="Bernardo de Carvalho A."/>
            <person name="Caspi A."/>
            <person name="Castrezana S."/>
            <person name="Celniker S.E."/>
            <person name="Chang J.L."/>
            <person name="Chapple C."/>
            <person name="Chatterji S."/>
            <person name="Chinwalla A."/>
            <person name="Civetta A."/>
            <person name="Clifton S.W."/>
            <person name="Comeron J.M."/>
            <person name="Costello J.C."/>
            <person name="Coyne J.A."/>
            <person name="Daub J."/>
            <person name="David R.G."/>
            <person name="Delcher A.L."/>
            <person name="Delehaunty K."/>
            <person name="Do C.B."/>
            <person name="Ebling H."/>
            <person name="Edwards K."/>
            <person name="Eickbush T."/>
            <person name="Evans J.D."/>
            <person name="Filipski A."/>
            <person name="Findeiss S."/>
            <person name="Freyhult E."/>
            <person name="Fulton L."/>
            <person name="Fulton R."/>
            <person name="Garcia A.C."/>
            <person name="Gardiner A."/>
            <person name="Garfield D.A."/>
            <person name="Garvin B.E."/>
            <person name="Gibson G."/>
            <person name="Gilbert D."/>
            <person name="Gnerre S."/>
            <person name="Godfrey J."/>
            <person name="Good R."/>
            <person name="Gotea V."/>
            <person name="Gravely B."/>
            <person name="Greenberg A.J."/>
            <person name="Griffiths-Jones S."/>
            <person name="Gross S."/>
            <person name="Guigo R."/>
            <person name="Gustafson E.A."/>
            <person name="Haerty W."/>
            <person name="Hahn M.W."/>
            <person name="Halligan D.L."/>
            <person name="Halpern A.L."/>
            <person name="Halter G.M."/>
            <person name="Han M.V."/>
            <person name="Heger A."/>
            <person name="Hillier L."/>
            <person name="Hinrichs A.S."/>
            <person name="Holmes I."/>
            <person name="Hoskins R.A."/>
            <person name="Hubisz M.J."/>
            <person name="Hultmark D."/>
            <person name="Huntley M.A."/>
            <person name="Jaffe D.B."/>
            <person name="Jagadeeshan S."/>
            <person name="Jeck W.R."/>
            <person name="Johnson J."/>
            <person name="Jones C.D."/>
            <person name="Jordan W.C."/>
            <person name="Karpen G.H."/>
            <person name="Kataoka E."/>
            <person name="Keightley P.D."/>
            <person name="Kheradpour P."/>
            <person name="Kirkness E.F."/>
            <person name="Koerich L.B."/>
            <person name="Kristiansen K."/>
            <person name="Kudrna D."/>
            <person name="Kulathinal R.J."/>
            <person name="Kumar S."/>
            <person name="Kwok R."/>
            <person name="Lander E."/>
            <person name="Langley C.H."/>
            <person name="Lapoint R."/>
            <person name="Lazzaro B.P."/>
            <person name="Lee S.J."/>
            <person name="Levesque L."/>
            <person name="Li R."/>
            <person name="Lin C.F."/>
            <person name="Lin M.F."/>
            <person name="Lindblad-Toh K."/>
            <person name="Llopart A."/>
            <person name="Long M."/>
            <person name="Low L."/>
            <person name="Lozovsky E."/>
            <person name="Lu J."/>
            <person name="Luo M."/>
            <person name="Machado C.A."/>
            <person name="Makalowski W."/>
            <person name="Marzo M."/>
            <person name="Matsuda M."/>
            <person name="Matzkin L."/>
            <person name="McAllister B."/>
            <person name="McBride C.S."/>
            <person name="McKernan B."/>
            <person name="McKernan K."/>
            <person name="Mendez-Lago M."/>
            <person name="Minx P."/>
            <person name="Mollenhauer M.U."/>
            <person name="Montooth K."/>
            <person name="Mount S.M."/>
            <person name="Mu X."/>
            <person name="Myers E."/>
            <person name="Negre B."/>
            <person name="Newfeld S."/>
            <person name="Nielsen R."/>
            <person name="Noor M.A."/>
            <person name="O'Grady P."/>
            <person name="Pachter L."/>
            <person name="Papaceit M."/>
            <person name="Parisi M.J."/>
            <person name="Parisi M."/>
            <person name="Parts L."/>
            <person name="Pedersen J.S."/>
            <person name="Pesole G."/>
            <person name="Phillippy A.M."/>
            <person name="Ponting C.P."/>
            <person name="Pop M."/>
            <person name="Porcelli D."/>
            <person name="Powell J.R."/>
            <person name="Prohaska S."/>
            <person name="Pruitt K."/>
            <person name="Puig M."/>
            <person name="Quesneville H."/>
            <person name="Ram K.R."/>
            <person name="Rand D."/>
            <person name="Rasmussen M.D."/>
            <person name="Reed L.K."/>
            <person name="Reenan R."/>
            <person name="Reily A."/>
            <person name="Remington K.A."/>
            <person name="Rieger T.T."/>
            <person name="Ritchie M.G."/>
            <person name="Robin C."/>
            <person name="Rogers Y.H."/>
            <person name="Rohde C."/>
            <person name="Rozas J."/>
            <person name="Rubenfield M.J."/>
            <person name="Ruiz A."/>
            <person name="Russo S."/>
            <person name="Salzberg S.L."/>
            <person name="Sanchez-Gracia A."/>
            <person name="Saranga D.J."/>
            <person name="Sato H."/>
            <person name="Schaeffer S.W."/>
            <person name="Schatz M.C."/>
            <person name="Schlenke T."/>
            <person name="Schwartz R."/>
            <person name="Segarra C."/>
            <person name="Singh R.S."/>
            <person name="Sirot L."/>
            <person name="Sirota M."/>
            <person name="Sisneros N.B."/>
            <person name="Smith C.D."/>
            <person name="Smith T.F."/>
            <person name="Spieth J."/>
            <person name="Stage D.E."/>
            <person name="Stark A."/>
            <person name="Stephan W."/>
            <person name="Strausberg R.L."/>
            <person name="Strempel S."/>
            <person name="Sturgill D."/>
            <person name="Sutton G."/>
            <person name="Sutton G.G."/>
            <person name="Tao W."/>
            <person name="Teichmann S."/>
            <person name="Tobari Y.N."/>
            <person name="Tomimura Y."/>
            <person name="Tsolas J.M."/>
            <person name="Valente V.L."/>
            <person name="Venter E."/>
            <person name="Venter J.C."/>
            <person name="Vicario S."/>
            <person name="Vieira F.G."/>
            <person name="Vilella A.J."/>
            <person name="Villasante A."/>
            <person name="Walenz B."/>
            <person name="Wang J."/>
            <person name="Wasserman M."/>
            <person name="Watts T."/>
            <person name="Wilson D."/>
            <person name="Wilson R.K."/>
            <person name="Wing R.A."/>
            <person name="Wolfner M.F."/>
            <person name="Wong A."/>
            <person name="Wong G.K."/>
            <person name="Wu C.I."/>
            <person name="Wu G."/>
            <person name="Yamamoto D."/>
            <person name="Yang H.P."/>
            <person name="Yang S.P."/>
            <person name="Yorke J.A."/>
            <person name="Yoshida K."/>
            <person name="Zdobnov E."/>
            <person name="Zhang P."/>
            <person name="Zhang Y."/>
            <person name="Zimin A.V."/>
            <person name="Baldwin J."/>
            <person name="Abdouelleil A."/>
            <person name="Abdulkadir J."/>
            <person name="Abebe A."/>
            <person name="Abera B."/>
            <person name="Abreu J."/>
            <person name="Acer S.C."/>
            <person name="Aftuck L."/>
            <person name="Alexander A."/>
            <person name="An P."/>
            <person name="Anderson E."/>
            <person name="Anderson S."/>
            <person name="Arachi H."/>
            <person name="Azer M."/>
            <person name="Bachantsang P."/>
            <person name="Barry A."/>
            <person name="Bayul T."/>
            <person name="Berlin A."/>
            <person name="Bessette D."/>
            <person name="Bloom T."/>
            <person name="Blye J."/>
            <person name="Boguslavskiy L."/>
            <person name="Bonnet C."/>
            <person name="Boukhgalter B."/>
            <person name="Bourzgui I."/>
            <person name="Brown A."/>
            <person name="Cahill P."/>
            <person name="Channer S."/>
            <person name="Cheshatsang Y."/>
            <person name="Chuda L."/>
            <person name="Citroen M."/>
            <person name="Collymore A."/>
            <person name="Cooke P."/>
            <person name="Costello M."/>
            <person name="D'Aco K."/>
            <person name="Daza R."/>
            <person name="De Haan G."/>
            <person name="DeGray S."/>
            <person name="DeMaso C."/>
            <person name="Dhargay N."/>
            <person name="Dooley K."/>
            <person name="Dooley E."/>
            <person name="Doricent M."/>
            <person name="Dorje P."/>
            <person name="Dorjee K."/>
            <person name="Dupes A."/>
            <person name="Elong R."/>
            <person name="Falk J."/>
            <person name="Farina A."/>
            <person name="Faro S."/>
            <person name="Ferguson D."/>
            <person name="Fisher S."/>
            <person name="Foley C.D."/>
            <person name="Franke A."/>
            <person name="Friedrich D."/>
            <person name="Gadbois L."/>
            <person name="Gearin G."/>
            <person name="Gearin C.R."/>
            <person name="Giannoukos G."/>
            <person name="Goode T."/>
            <person name="Graham J."/>
            <person name="Grandbois E."/>
            <person name="Grewal S."/>
            <person name="Gyaltsen K."/>
            <person name="Hafez N."/>
            <person name="Hagos B."/>
            <person name="Hall J."/>
            <person name="Henson C."/>
            <person name="Hollinger A."/>
            <person name="Honan T."/>
            <person name="Huard M.D."/>
            <person name="Hughes L."/>
            <person name="Hurhula B."/>
            <person name="Husby M.E."/>
            <person name="Kamat A."/>
            <person name="Kanga B."/>
            <person name="Kashin S."/>
            <person name="Khazanovich D."/>
            <person name="Kisner P."/>
            <person name="Lance K."/>
            <person name="Lara M."/>
            <person name="Lee W."/>
            <person name="Lennon N."/>
            <person name="Letendre F."/>
            <person name="LeVine R."/>
            <person name="Lipovsky A."/>
            <person name="Liu X."/>
            <person name="Liu J."/>
            <person name="Liu S."/>
            <person name="Lokyitsang T."/>
            <person name="Lokyitsang Y."/>
            <person name="Lubonja R."/>
            <person name="Lui A."/>
            <person name="MacDonald P."/>
            <person name="Magnisalis V."/>
            <person name="Maru K."/>
            <person name="Matthews C."/>
            <person name="McCusker W."/>
            <person name="McDonough S."/>
            <person name="Mehta T."/>
            <person name="Meldrim J."/>
            <person name="Meneus L."/>
            <person name="Mihai O."/>
            <person name="Mihalev A."/>
            <person name="Mihova T."/>
            <person name="Mittelman R."/>
            <person name="Mlenga V."/>
            <person name="Montmayeur A."/>
            <person name="Mulrain L."/>
            <person name="Navidi A."/>
            <person name="Naylor J."/>
            <person name="Negash T."/>
            <person name="Nguyen T."/>
            <person name="Nguyen N."/>
            <person name="Nicol R."/>
            <person name="Norbu C."/>
            <person name="Norbu N."/>
            <person name="Novod N."/>
            <person name="O'Neill B."/>
            <person name="Osman S."/>
            <person name="Markiewicz E."/>
            <person name="Oyono O.L."/>
            <person name="Patti C."/>
            <person name="Phunkhang P."/>
            <person name="Pierre F."/>
            <person name="Priest M."/>
            <person name="Raghuraman S."/>
            <person name="Rege F."/>
            <person name="Reyes R."/>
            <person name="Rise C."/>
            <person name="Rogov P."/>
            <person name="Ross K."/>
            <person name="Ryan E."/>
            <person name="Settipalli S."/>
            <person name="Shea T."/>
            <person name="Sherpa N."/>
            <person name="Shi L."/>
            <person name="Shih D."/>
            <person name="Sparrow T."/>
            <person name="Spaulding J."/>
            <person name="Stalker J."/>
            <person name="Stange-Thomann N."/>
            <person name="Stavropoulos S."/>
            <person name="Stone C."/>
            <person name="Strader C."/>
            <person name="Tesfaye S."/>
            <person name="Thomson T."/>
            <person name="Thoulutsang Y."/>
            <person name="Thoulutsang D."/>
            <person name="Topham K."/>
            <person name="Topping I."/>
            <person name="Tsamla T."/>
            <person name="Vassiliev H."/>
            <person name="Vo A."/>
            <person name="Wangchuk T."/>
            <person name="Wangdi T."/>
            <person name="Weiand M."/>
            <person name="Wilkinson J."/>
            <person name="Wilson A."/>
            <person name="Yadav S."/>
            <person name="Young G."/>
            <person name="Yu Q."/>
            <person name="Zembek L."/>
            <person name="Zhong D."/>
            <person name="Zimmer A."/>
            <person name="Zwirko Z."/>
            <person name="Jaffe D.B."/>
            <person name="Alvarez P."/>
            <person name="Brockman W."/>
            <person name="Butler J."/>
            <person name="Chin C."/>
            <person name="Gnerre S."/>
            <person name="Grabherr M."/>
            <person name="Kleber M."/>
            <person name="Mauceli E."/>
            <person name="MacCallum I."/>
        </authorList>
    </citation>
    <scope>NUCLEOTIDE SEQUENCE [LARGE SCALE GENOMIC DNA]</scope>
    <source>
        <strain evidence="4">Tucson 15010-1051.87</strain>
    </source>
</reference>
<dbReference type="GO" id="GO:0005576">
    <property type="term" value="C:extracellular region"/>
    <property type="evidence" value="ECO:0007669"/>
    <property type="project" value="InterPro"/>
</dbReference>
<dbReference type="EMBL" id="CH940650">
    <property type="protein sequence ID" value="EDW67648.1"/>
    <property type="molecule type" value="Genomic_DNA"/>
</dbReference>
<dbReference type="SUPFAM" id="SSF57625">
    <property type="entry name" value="Invertebrate chitin-binding proteins"/>
    <property type="match status" value="1"/>
</dbReference>
<dbReference type="FunCoup" id="B4LWB4">
    <property type="interactions" value="1"/>
</dbReference>
<protein>
    <recommendedName>
        <fullName evidence="2">Chitin-binding type-2 domain-containing protein</fullName>
    </recommendedName>
</protein>
<dbReference type="KEGG" id="dvi:6631037"/>
<evidence type="ECO:0000259" key="2">
    <source>
        <dbReference type="Pfam" id="PF01607"/>
    </source>
</evidence>
<dbReference type="GO" id="GO:0008061">
    <property type="term" value="F:chitin binding"/>
    <property type="evidence" value="ECO:0007669"/>
    <property type="project" value="InterPro"/>
</dbReference>
<evidence type="ECO:0000313" key="3">
    <source>
        <dbReference type="EMBL" id="EDW67648.1"/>
    </source>
</evidence>
<dbReference type="PANTHER" id="PTHR20987">
    <property type="entry name" value="CHITIN-BINDING TYPE-2 DOMAIN-CONTAINING PROTEIN-RELATED"/>
    <property type="match status" value="1"/>
</dbReference>
<dbReference type="Pfam" id="PF01607">
    <property type="entry name" value="CBM_14"/>
    <property type="match status" value="1"/>
</dbReference>
<dbReference type="AlphaFoldDB" id="B4LWB4"/>
<dbReference type="InParanoid" id="B4LWB4"/>
<dbReference type="eggNOG" id="ENOG502T8X4">
    <property type="taxonomic scope" value="Eukaryota"/>
</dbReference>
<feature type="domain" description="Chitin-binding type-2" evidence="2">
    <location>
        <begin position="49"/>
        <end position="82"/>
    </location>
</feature>
<sequence>MRFAALLLVLAVCLCLASNALGQCIDTYKPGCKLPVEVGRPQRNCIDPTKYWMCSALNGEAELFKCQPNTGFSQDRNACISWIDWVWKPCIEPPSRPTGWQSC</sequence>
<accession>B4LWB4</accession>
<feature type="signal peptide" evidence="1">
    <location>
        <begin position="1"/>
        <end position="22"/>
    </location>
</feature>
<evidence type="ECO:0000313" key="4">
    <source>
        <dbReference type="Proteomes" id="UP000008792"/>
    </source>
</evidence>
<dbReference type="PhylomeDB" id="B4LWB4"/>
<dbReference type="OMA" id="AWVWQPC"/>